<evidence type="ECO:0000313" key="2">
    <source>
        <dbReference type="EMBL" id="TMX05483.1"/>
    </source>
</evidence>
<dbReference type="Pfam" id="PF13456">
    <property type="entry name" value="RVT_3"/>
    <property type="match status" value="1"/>
</dbReference>
<dbReference type="AlphaFoldDB" id="A0A6N2CCT5"/>
<protein>
    <recommendedName>
        <fullName evidence="1">RNase H type-1 domain-containing protein</fullName>
    </recommendedName>
</protein>
<dbReference type="GO" id="GO:0003676">
    <property type="term" value="F:nucleic acid binding"/>
    <property type="evidence" value="ECO:0007669"/>
    <property type="project" value="InterPro"/>
</dbReference>
<evidence type="ECO:0000259" key="1">
    <source>
        <dbReference type="Pfam" id="PF13456"/>
    </source>
</evidence>
<organism evidence="2">
    <name type="scientific">Solanum chilense</name>
    <name type="common">Tomato</name>
    <name type="synonym">Lycopersicon chilense</name>
    <dbReference type="NCBI Taxonomy" id="4083"/>
    <lineage>
        <taxon>Eukaryota</taxon>
        <taxon>Viridiplantae</taxon>
        <taxon>Streptophyta</taxon>
        <taxon>Embryophyta</taxon>
        <taxon>Tracheophyta</taxon>
        <taxon>Spermatophyta</taxon>
        <taxon>Magnoliopsida</taxon>
        <taxon>eudicotyledons</taxon>
        <taxon>Gunneridae</taxon>
        <taxon>Pentapetalae</taxon>
        <taxon>asterids</taxon>
        <taxon>lamiids</taxon>
        <taxon>Solanales</taxon>
        <taxon>Solanaceae</taxon>
        <taxon>Solanoideae</taxon>
        <taxon>Solaneae</taxon>
        <taxon>Solanum</taxon>
        <taxon>Solanum subgen. Lycopersicon</taxon>
    </lineage>
</organism>
<comment type="caution">
    <text evidence="2">The sequence shown here is derived from an EMBL/GenBank/DDBJ whole genome shotgun (WGS) entry which is preliminary data.</text>
</comment>
<gene>
    <name evidence="2" type="ORF">EJD97_017627</name>
</gene>
<dbReference type="EMBL" id="RXGB01000047">
    <property type="protein sequence ID" value="TMX05483.1"/>
    <property type="molecule type" value="Genomic_DNA"/>
</dbReference>
<sequence length="148" mass="16257">MWQIWKARNSTSLNGEVVNPKDIVNKALFDFLEYESNLIPPSPPIVIHSCNDGRNLTVAQDGIVAFADASVHKKKKNASIGVAAMDSYGNLLHAFGTPIQYVRKSITVEAIAIRMAMENASANLIKRKKCGGYGTTKNNSLMGERDYL</sequence>
<reference evidence="2" key="1">
    <citation type="submission" date="2019-05" db="EMBL/GenBank/DDBJ databases">
        <title>The de novo reference genome and transcriptome assemblies of the wild tomato species Solanum chilense.</title>
        <authorList>
            <person name="Stam R."/>
            <person name="Nosenko T."/>
            <person name="Hoerger A.C."/>
            <person name="Stephan W."/>
            <person name="Seidel M.A."/>
            <person name="Kuhn J.M.M."/>
            <person name="Haberer G."/>
            <person name="Tellier A."/>
        </authorList>
    </citation>
    <scope>NUCLEOTIDE SEQUENCE</scope>
    <source>
        <tissue evidence="2">Mature leaves</tissue>
    </source>
</reference>
<dbReference type="InterPro" id="IPR002156">
    <property type="entry name" value="RNaseH_domain"/>
</dbReference>
<proteinExistence type="predicted"/>
<accession>A0A6N2CCT5</accession>
<dbReference type="GO" id="GO:0004523">
    <property type="term" value="F:RNA-DNA hybrid ribonuclease activity"/>
    <property type="evidence" value="ECO:0007669"/>
    <property type="project" value="InterPro"/>
</dbReference>
<feature type="domain" description="RNase H type-1" evidence="1">
    <location>
        <begin position="67"/>
        <end position="126"/>
    </location>
</feature>
<name>A0A6N2CCT5_SOLCI</name>